<gene>
    <name evidence="5" type="ORF">EKG37_17935</name>
</gene>
<feature type="compositionally biased region" description="Polar residues" evidence="4">
    <location>
        <begin position="144"/>
        <end position="153"/>
    </location>
</feature>
<dbReference type="NCBIfam" id="TIGR00621">
    <property type="entry name" value="ssb"/>
    <property type="match status" value="1"/>
</dbReference>
<dbReference type="InterPro" id="IPR011344">
    <property type="entry name" value="ssDNA-bd"/>
</dbReference>
<evidence type="ECO:0000313" key="5">
    <source>
        <dbReference type="EMBL" id="RTR28181.1"/>
    </source>
</evidence>
<dbReference type="InterPro" id="IPR012340">
    <property type="entry name" value="NA-bd_OB-fold"/>
</dbReference>
<dbReference type="PANTHER" id="PTHR10302:SF27">
    <property type="entry name" value="SINGLE-STRANDED DNA-BINDING PROTEIN"/>
    <property type="match status" value="1"/>
</dbReference>
<dbReference type="PANTHER" id="PTHR10302">
    <property type="entry name" value="SINGLE-STRANDED DNA-BINDING PROTEIN"/>
    <property type="match status" value="1"/>
</dbReference>
<dbReference type="GO" id="GO:0006260">
    <property type="term" value="P:DNA replication"/>
    <property type="evidence" value="ECO:0007669"/>
    <property type="project" value="InterPro"/>
</dbReference>
<dbReference type="Proteomes" id="UP000271374">
    <property type="component" value="Unassembled WGS sequence"/>
</dbReference>
<dbReference type="RefSeq" id="WP_126410185.1">
    <property type="nucleotide sequence ID" value="NZ_RXNT01000016.1"/>
</dbReference>
<protein>
    <recommendedName>
        <fullName evidence="3">Single-stranded DNA-binding protein</fullName>
    </recommendedName>
</protein>
<organism evidence="5 6">
    <name type="scientific">Bacillus yapensis</name>
    <dbReference type="NCBI Taxonomy" id="2492960"/>
    <lineage>
        <taxon>Bacteria</taxon>
        <taxon>Bacillati</taxon>
        <taxon>Bacillota</taxon>
        <taxon>Bacilli</taxon>
        <taxon>Bacillales</taxon>
        <taxon>Bacillaceae</taxon>
        <taxon>Bacillus</taxon>
    </lineage>
</organism>
<comment type="caution">
    <text evidence="5">The sequence shown here is derived from an EMBL/GenBank/DDBJ whole genome shotgun (WGS) entry which is preliminary data.</text>
</comment>
<dbReference type="OrthoDB" id="2941839at2"/>
<keyword evidence="6" id="KW-1185">Reference proteome</keyword>
<name>A0A431VY61_9BACI</name>
<dbReference type="PROSITE" id="PS50935">
    <property type="entry name" value="SSB"/>
    <property type="match status" value="1"/>
</dbReference>
<keyword evidence="1 2" id="KW-0238">DNA-binding</keyword>
<dbReference type="Gene3D" id="2.40.50.140">
    <property type="entry name" value="Nucleic acid-binding proteins"/>
    <property type="match status" value="1"/>
</dbReference>
<proteinExistence type="predicted"/>
<dbReference type="EMBL" id="RXNT01000016">
    <property type="protein sequence ID" value="RTR28181.1"/>
    <property type="molecule type" value="Genomic_DNA"/>
</dbReference>
<accession>A0A431VY61</accession>
<reference evidence="5 6" key="1">
    <citation type="submission" date="2018-12" db="EMBL/GenBank/DDBJ databases">
        <title>Bacillus yapensis draft genome sequence.</title>
        <authorList>
            <person name="Yu L."/>
            <person name="Xu X."/>
            <person name="Tang X."/>
        </authorList>
    </citation>
    <scope>NUCLEOTIDE SEQUENCE [LARGE SCALE GENOMIC DNA]</scope>
    <source>
        <strain evidence="5 6">XXST-01</strain>
    </source>
</reference>
<evidence type="ECO:0000256" key="3">
    <source>
        <dbReference type="RuleBase" id="RU000524"/>
    </source>
</evidence>
<dbReference type="CDD" id="cd04496">
    <property type="entry name" value="SSB_OBF"/>
    <property type="match status" value="1"/>
</dbReference>
<dbReference type="InterPro" id="IPR000424">
    <property type="entry name" value="Primosome_PriB/ssb"/>
</dbReference>
<dbReference type="Pfam" id="PF00436">
    <property type="entry name" value="SSB"/>
    <property type="match status" value="1"/>
</dbReference>
<feature type="compositionally biased region" description="Polar residues" evidence="4">
    <location>
        <begin position="102"/>
        <end position="121"/>
    </location>
</feature>
<dbReference type="AlphaFoldDB" id="A0A431VY61"/>
<evidence type="ECO:0000256" key="1">
    <source>
        <dbReference type="ARBA" id="ARBA00023125"/>
    </source>
</evidence>
<evidence type="ECO:0000313" key="6">
    <source>
        <dbReference type="Proteomes" id="UP000271374"/>
    </source>
</evidence>
<dbReference type="GO" id="GO:0003697">
    <property type="term" value="F:single-stranded DNA binding"/>
    <property type="evidence" value="ECO:0007669"/>
    <property type="project" value="InterPro"/>
</dbReference>
<evidence type="ECO:0000256" key="4">
    <source>
        <dbReference type="SAM" id="MobiDB-lite"/>
    </source>
</evidence>
<evidence type="ECO:0000256" key="2">
    <source>
        <dbReference type="PROSITE-ProRule" id="PRU00252"/>
    </source>
</evidence>
<dbReference type="SUPFAM" id="SSF50249">
    <property type="entry name" value="Nucleic acid-binding proteins"/>
    <property type="match status" value="1"/>
</dbReference>
<sequence>MLNECRFIGNLTKDVELRHTTEGTPVANLDLALNYFAGNEKKTEYIQITVWKKRAEDCAKFLTKGRQVYVEAKVVVRKRNFDGKNIPVPEFHADNVLFLGPANSNSGNDAPQDPFGNQSPHEQVFGQSGGVNPFSNPFGGSANGGNNQNPFQR</sequence>
<feature type="region of interest" description="Disordered" evidence="4">
    <location>
        <begin position="99"/>
        <end position="153"/>
    </location>
</feature>
<dbReference type="GO" id="GO:0009295">
    <property type="term" value="C:nucleoid"/>
    <property type="evidence" value="ECO:0007669"/>
    <property type="project" value="TreeGrafter"/>
</dbReference>